<dbReference type="AlphaFoldDB" id="A0A3M9MP44"/>
<reference evidence="1 2" key="1">
    <citation type="submission" date="2018-11" db="EMBL/GenBank/DDBJ databases">
        <title>Rufibacter latericius sp. nov., isolated from water in Baiyang Lake.</title>
        <authorList>
            <person name="Yang Y."/>
        </authorList>
    </citation>
    <scope>NUCLEOTIDE SEQUENCE [LARGE SCALE GENOMIC DNA]</scope>
    <source>
        <strain evidence="1 2">R-22-1c-1</strain>
    </source>
</reference>
<dbReference type="Proteomes" id="UP000272117">
    <property type="component" value="Unassembled WGS sequence"/>
</dbReference>
<protein>
    <submittedName>
        <fullName evidence="1">Uncharacterized protein</fullName>
    </submittedName>
</protein>
<sequence>MAAGFDTLNDFGFYGQLITRHTDWQARKDMLKIPADYHYLELVHEARVNDCQKNLQEIQKNKDNR</sequence>
<accession>A0A3M9MP44</accession>
<keyword evidence="2" id="KW-1185">Reference proteome</keyword>
<evidence type="ECO:0000313" key="2">
    <source>
        <dbReference type="Proteomes" id="UP000272117"/>
    </source>
</evidence>
<proteinExistence type="predicted"/>
<comment type="caution">
    <text evidence="1">The sequence shown here is derived from an EMBL/GenBank/DDBJ whole genome shotgun (WGS) entry which is preliminary data.</text>
</comment>
<name>A0A3M9MP44_9BACT</name>
<gene>
    <name evidence="1" type="ORF">EFB08_11385</name>
</gene>
<evidence type="ECO:0000313" key="1">
    <source>
        <dbReference type="EMBL" id="RNI26613.1"/>
    </source>
</evidence>
<organism evidence="1 2">
    <name type="scientific">Rufibacter latericius</name>
    <dbReference type="NCBI Taxonomy" id="2487040"/>
    <lineage>
        <taxon>Bacteria</taxon>
        <taxon>Pseudomonadati</taxon>
        <taxon>Bacteroidota</taxon>
        <taxon>Cytophagia</taxon>
        <taxon>Cytophagales</taxon>
        <taxon>Hymenobacteraceae</taxon>
        <taxon>Rufibacter</taxon>
    </lineage>
</organism>
<dbReference type="EMBL" id="RJJD01000006">
    <property type="protein sequence ID" value="RNI26613.1"/>
    <property type="molecule type" value="Genomic_DNA"/>
</dbReference>